<dbReference type="InterPro" id="IPR009030">
    <property type="entry name" value="Growth_fac_rcpt_cys_sf"/>
</dbReference>
<evidence type="ECO:0000256" key="1">
    <source>
        <dbReference type="SAM" id="SignalP"/>
    </source>
</evidence>
<gene>
    <name evidence="2" type="ORF">NliqN6_0906</name>
</gene>
<organism evidence="2 3">
    <name type="scientific">Naganishia liquefaciens</name>
    <dbReference type="NCBI Taxonomy" id="104408"/>
    <lineage>
        <taxon>Eukaryota</taxon>
        <taxon>Fungi</taxon>
        <taxon>Dikarya</taxon>
        <taxon>Basidiomycota</taxon>
        <taxon>Agaricomycotina</taxon>
        <taxon>Tremellomycetes</taxon>
        <taxon>Filobasidiales</taxon>
        <taxon>Filobasidiaceae</taxon>
        <taxon>Naganishia</taxon>
    </lineage>
</organism>
<evidence type="ECO:0000313" key="3">
    <source>
        <dbReference type="Proteomes" id="UP000620104"/>
    </source>
</evidence>
<accession>A0A8H3YCQ1</accession>
<dbReference type="Proteomes" id="UP000620104">
    <property type="component" value="Unassembled WGS sequence"/>
</dbReference>
<dbReference type="SUPFAM" id="SSF57184">
    <property type="entry name" value="Growth factor receptor domain"/>
    <property type="match status" value="1"/>
</dbReference>
<dbReference type="AlphaFoldDB" id="A0A8H3YCQ1"/>
<dbReference type="OrthoDB" id="439917at2759"/>
<comment type="caution">
    <text evidence="2">The sequence shown here is derived from an EMBL/GenBank/DDBJ whole genome shotgun (WGS) entry which is preliminary data.</text>
</comment>
<keyword evidence="1" id="KW-0732">Signal</keyword>
<evidence type="ECO:0000313" key="2">
    <source>
        <dbReference type="EMBL" id="GHJ84504.1"/>
    </source>
</evidence>
<proteinExistence type="predicted"/>
<sequence>MLSLGLLAFATAAKAQNLGAYFSPCPAAAPLAQVDPAIINGFALATDAICSAPNTPPPESYITCPPPSVVDAYFTDTSVYFRCTASLSPTCDDGCPSSTFCISTTLPSSPTEPFYLCGIPCASGFYICSDTATKYLNPSYTSFCDPQADQCGTCSSFESLLPDGSCAPSAVISALPVRASARKRRSEHITPGVSARLDEAIDEMDCPRGTRKCMGESGDEADWEW</sequence>
<feature type="chain" id="PRO_5034232291" evidence="1">
    <location>
        <begin position="16"/>
        <end position="225"/>
    </location>
</feature>
<reference evidence="2" key="1">
    <citation type="submission" date="2020-07" db="EMBL/GenBank/DDBJ databases">
        <title>Draft Genome Sequence of a Deep-Sea Yeast, Naganishia (Cryptococcus) liquefaciens strain N6.</title>
        <authorList>
            <person name="Han Y.W."/>
            <person name="Kajitani R."/>
            <person name="Morimoto H."/>
            <person name="Parhat M."/>
            <person name="Tsubouchi H."/>
            <person name="Bakenova O."/>
            <person name="Ogata M."/>
            <person name="Argunhan B."/>
            <person name="Aoki R."/>
            <person name="Kajiwara S."/>
            <person name="Itoh T."/>
            <person name="Iwasaki H."/>
        </authorList>
    </citation>
    <scope>NUCLEOTIDE SEQUENCE</scope>
    <source>
        <strain evidence="2">N6</strain>
    </source>
</reference>
<name>A0A8H3YCQ1_9TREE</name>
<dbReference type="EMBL" id="BLZA01000007">
    <property type="protein sequence ID" value="GHJ84504.1"/>
    <property type="molecule type" value="Genomic_DNA"/>
</dbReference>
<protein>
    <submittedName>
        <fullName evidence="2">Uncharacterized protein</fullName>
    </submittedName>
</protein>
<feature type="signal peptide" evidence="1">
    <location>
        <begin position="1"/>
        <end position="15"/>
    </location>
</feature>
<keyword evidence="3" id="KW-1185">Reference proteome</keyword>